<dbReference type="AlphaFoldDB" id="A0A3A9A8B9"/>
<dbReference type="Pfam" id="PF12833">
    <property type="entry name" value="HTH_18"/>
    <property type="match status" value="1"/>
</dbReference>
<dbReference type="PANTHER" id="PTHR43280">
    <property type="entry name" value="ARAC-FAMILY TRANSCRIPTIONAL REGULATOR"/>
    <property type="match status" value="1"/>
</dbReference>
<protein>
    <submittedName>
        <fullName evidence="5">AraC family transcriptional regulator</fullName>
    </submittedName>
</protein>
<evidence type="ECO:0000256" key="2">
    <source>
        <dbReference type="ARBA" id="ARBA00023125"/>
    </source>
</evidence>
<evidence type="ECO:0000256" key="3">
    <source>
        <dbReference type="ARBA" id="ARBA00023163"/>
    </source>
</evidence>
<name>A0A3A9A8B9_9FIRM</name>
<dbReference type="InterPro" id="IPR018060">
    <property type="entry name" value="HTH_AraC"/>
</dbReference>
<dbReference type="RefSeq" id="WP_120472224.1">
    <property type="nucleotide sequence ID" value="NZ_RAYQ01000039.1"/>
</dbReference>
<accession>A0A3A9A8B9</accession>
<dbReference type="EMBL" id="RAYQ01000039">
    <property type="protein sequence ID" value="RKI87528.1"/>
    <property type="molecule type" value="Genomic_DNA"/>
</dbReference>
<dbReference type="SUPFAM" id="SSF51215">
    <property type="entry name" value="Regulatory protein AraC"/>
    <property type="match status" value="1"/>
</dbReference>
<comment type="caution">
    <text evidence="5">The sequence shown here is derived from an EMBL/GenBank/DDBJ whole genome shotgun (WGS) entry which is preliminary data.</text>
</comment>
<evidence type="ECO:0000256" key="1">
    <source>
        <dbReference type="ARBA" id="ARBA00023015"/>
    </source>
</evidence>
<dbReference type="OrthoDB" id="2329780at2"/>
<dbReference type="InterPro" id="IPR009057">
    <property type="entry name" value="Homeodomain-like_sf"/>
</dbReference>
<dbReference type="Proteomes" id="UP000280696">
    <property type="component" value="Unassembled WGS sequence"/>
</dbReference>
<dbReference type="PANTHER" id="PTHR43280:SF34">
    <property type="entry name" value="ARAC-FAMILY TRANSCRIPTIONAL REGULATOR"/>
    <property type="match status" value="1"/>
</dbReference>
<keyword evidence="6" id="KW-1185">Reference proteome</keyword>
<gene>
    <name evidence="5" type="ORF">D7V94_20865</name>
</gene>
<dbReference type="InterPro" id="IPR037923">
    <property type="entry name" value="HTH-like"/>
</dbReference>
<dbReference type="SMART" id="SM00342">
    <property type="entry name" value="HTH_ARAC"/>
    <property type="match status" value="1"/>
</dbReference>
<reference evidence="5 6" key="1">
    <citation type="submission" date="2018-09" db="EMBL/GenBank/DDBJ databases">
        <title>Murine metabolic-syndrome-specific gut microbial biobank.</title>
        <authorList>
            <person name="Liu C."/>
        </authorList>
    </citation>
    <scope>NUCLEOTIDE SEQUENCE [LARGE SCALE GENOMIC DNA]</scope>
    <source>
        <strain evidence="5 6">0.1xD8-82</strain>
    </source>
</reference>
<sequence length="347" mass="40627">MSNNSNHYEIPKPEQTPEYYKNRTYFPTEHTISLILETAYPDRQDQSVIISYLSPEMCYTNTLSYGDPYNPIHRSTLHKHEYFELLYVIRGHMYQKIENRRHLYPTGSLCLLNRNIHHAEEFSSYFQCAFLALPQILINEILFPSEPFFFSGEDFIQGSLLELFVKNNAQNNRLFSLEYVDFIPAPSTENPHMYDCFEKLIHTFTQPKIGSTFQLKCILLEIFFDLLNDKLYQTIPINIGSDFEAEIFDKITVHMTSTNGRISRSELAEKTNYDGNYLNRIVKKYTGLSIFGYGTSICMKEACQLLMETDLTVSQISEQLGFTNRTHFYSLFEKQYGMTPAEYRKHS</sequence>
<feature type="domain" description="HTH araC/xylS-type" evidence="4">
    <location>
        <begin position="245"/>
        <end position="346"/>
    </location>
</feature>
<proteinExistence type="predicted"/>
<keyword evidence="1" id="KW-0805">Transcription regulation</keyword>
<dbReference type="InterPro" id="IPR003313">
    <property type="entry name" value="AraC-bd"/>
</dbReference>
<evidence type="ECO:0000259" key="4">
    <source>
        <dbReference type="PROSITE" id="PS01124"/>
    </source>
</evidence>
<dbReference type="Pfam" id="PF02311">
    <property type="entry name" value="AraC_binding"/>
    <property type="match status" value="1"/>
</dbReference>
<keyword evidence="2" id="KW-0238">DNA-binding</keyword>
<dbReference type="GO" id="GO:0003700">
    <property type="term" value="F:DNA-binding transcription factor activity"/>
    <property type="evidence" value="ECO:0007669"/>
    <property type="project" value="InterPro"/>
</dbReference>
<dbReference type="GO" id="GO:0043565">
    <property type="term" value="F:sequence-specific DNA binding"/>
    <property type="evidence" value="ECO:0007669"/>
    <property type="project" value="InterPro"/>
</dbReference>
<evidence type="ECO:0000313" key="5">
    <source>
        <dbReference type="EMBL" id="RKI87528.1"/>
    </source>
</evidence>
<keyword evidence="3" id="KW-0804">Transcription</keyword>
<evidence type="ECO:0000313" key="6">
    <source>
        <dbReference type="Proteomes" id="UP000280696"/>
    </source>
</evidence>
<dbReference type="SUPFAM" id="SSF46689">
    <property type="entry name" value="Homeodomain-like"/>
    <property type="match status" value="1"/>
</dbReference>
<dbReference type="Gene3D" id="1.10.10.60">
    <property type="entry name" value="Homeodomain-like"/>
    <property type="match status" value="2"/>
</dbReference>
<organism evidence="5 6">
    <name type="scientific">Parablautia intestinalis</name>
    <dbReference type="NCBI Taxonomy" id="2320100"/>
    <lineage>
        <taxon>Bacteria</taxon>
        <taxon>Bacillati</taxon>
        <taxon>Bacillota</taxon>
        <taxon>Clostridia</taxon>
        <taxon>Lachnospirales</taxon>
        <taxon>Lachnospiraceae</taxon>
        <taxon>Parablautia</taxon>
    </lineage>
</organism>
<dbReference type="PRINTS" id="PR00032">
    <property type="entry name" value="HTHARAC"/>
</dbReference>
<dbReference type="PROSITE" id="PS01124">
    <property type="entry name" value="HTH_ARAC_FAMILY_2"/>
    <property type="match status" value="1"/>
</dbReference>
<dbReference type="InterPro" id="IPR020449">
    <property type="entry name" value="Tscrpt_reg_AraC-type_HTH"/>
</dbReference>